<dbReference type="Pfam" id="PF14136">
    <property type="entry name" value="DUF4303"/>
    <property type="match status" value="1"/>
</dbReference>
<evidence type="ECO:0000313" key="2">
    <source>
        <dbReference type="Proteomes" id="UP000373269"/>
    </source>
</evidence>
<sequence>MFPDEHIPLFLNLRHRTKYDLHRECIYLKQKIKQAVQEAYTTMYSSLNDEQIYAAVLVTDGDCGSLYLTIGTEKSLIEIGQNYEDDPENYRFLKDEYLHYDETDMLEKISRELLDTILHIEDEEFVKHKEMLHQAMSDTMYELKQEGIINESIFVFISVTDDDQDEILELTSAKRCNPNHPLLPAFIRNWQY</sequence>
<name>A0ABX6D7I8_9BACI</name>
<protein>
    <submittedName>
        <fullName evidence="1">DUF4303 domain-containing protein</fullName>
    </submittedName>
</protein>
<gene>
    <name evidence="1" type="ORF">GDS87_06065</name>
</gene>
<dbReference type="InterPro" id="IPR025409">
    <property type="entry name" value="DUF4303"/>
</dbReference>
<dbReference type="Proteomes" id="UP000373269">
    <property type="component" value="Chromosome"/>
</dbReference>
<reference evidence="1 2" key="1">
    <citation type="submission" date="2019-11" db="EMBL/GenBank/DDBJ databases">
        <title>Whole Genome Sequencing and Comparative Genomic Analyses of Lysinibacillus pakistanensis LZH-9, a Halotolerant Strain with Excellent COD Removal Capability.</title>
        <authorList>
            <person name="Zhou H."/>
        </authorList>
    </citation>
    <scope>NUCLEOTIDE SEQUENCE [LARGE SCALE GENOMIC DNA]</scope>
    <source>
        <strain evidence="1 2">LZH-9</strain>
    </source>
</reference>
<evidence type="ECO:0000313" key="1">
    <source>
        <dbReference type="EMBL" id="QGG50539.1"/>
    </source>
</evidence>
<dbReference type="EMBL" id="CP045835">
    <property type="protein sequence ID" value="QGG50539.1"/>
    <property type="molecule type" value="Genomic_DNA"/>
</dbReference>
<organism evidence="1 2">
    <name type="scientific">Lysinibacillus pakistanensis</name>
    <dbReference type="NCBI Taxonomy" id="759811"/>
    <lineage>
        <taxon>Bacteria</taxon>
        <taxon>Bacillati</taxon>
        <taxon>Bacillota</taxon>
        <taxon>Bacilli</taxon>
        <taxon>Bacillales</taxon>
        <taxon>Bacillaceae</taxon>
        <taxon>Lysinibacillus</taxon>
    </lineage>
</organism>
<proteinExistence type="predicted"/>
<accession>A0ABX6D7I8</accession>
<keyword evidence="2" id="KW-1185">Reference proteome</keyword>